<gene>
    <name evidence="3" type="ORF">ZHAS_00005282</name>
</gene>
<feature type="transmembrane region" description="Helical" evidence="2">
    <location>
        <begin position="28"/>
        <end position="47"/>
    </location>
</feature>
<proteinExistence type="predicted"/>
<dbReference type="EMBL" id="ATLV01013461">
    <property type="status" value="NOT_ANNOTATED_CDS"/>
    <property type="molecule type" value="Genomic_DNA"/>
</dbReference>
<feature type="compositionally biased region" description="Polar residues" evidence="1">
    <location>
        <begin position="81"/>
        <end position="96"/>
    </location>
</feature>
<dbReference type="Proteomes" id="UP000030765">
    <property type="component" value="Unassembled WGS sequence"/>
</dbReference>
<dbReference type="GO" id="GO:0008168">
    <property type="term" value="F:methyltransferase activity"/>
    <property type="evidence" value="ECO:0007669"/>
    <property type="project" value="UniProtKB-KW"/>
</dbReference>
<evidence type="ECO:0000313" key="3">
    <source>
        <dbReference type="EMBL" id="KFB38005.1"/>
    </source>
</evidence>
<keyword evidence="2" id="KW-0812">Transmembrane</keyword>
<dbReference type="EnsemblMetazoa" id="ASIC005282-RA">
    <property type="protein sequence ID" value="ASIC005282-PA"/>
    <property type="gene ID" value="ASIC005282"/>
</dbReference>
<evidence type="ECO:0000313" key="5">
    <source>
        <dbReference type="Proteomes" id="UP000030765"/>
    </source>
</evidence>
<dbReference type="AlphaFoldDB" id="A0A084VJ61"/>
<evidence type="ECO:0000256" key="2">
    <source>
        <dbReference type="SAM" id="Phobius"/>
    </source>
</evidence>
<feature type="region of interest" description="Disordered" evidence="1">
    <location>
        <begin position="1"/>
        <end position="20"/>
    </location>
</feature>
<keyword evidence="2" id="KW-1133">Transmembrane helix</keyword>
<dbReference type="EMBL" id="KE524859">
    <property type="protein sequence ID" value="KFB38005.1"/>
    <property type="molecule type" value="Genomic_DNA"/>
</dbReference>
<protein>
    <submittedName>
        <fullName evidence="3 4">DNA (Cytosine-5-)-methyltransferase 3-like isoform 1</fullName>
    </submittedName>
</protein>
<sequence>MKSSSGHRARAGGAGGGHGSSENFSLPYLTQLFLPVSGKLLGCIYAVHIWKNMVRARTPSLFSAQESCLRCDSKTPKRAASSPSSGFGANETGRIS</sequence>
<feature type="compositionally biased region" description="Basic residues" evidence="1">
    <location>
        <begin position="1"/>
        <end position="10"/>
    </location>
</feature>
<accession>A0A084VJ61</accession>
<evidence type="ECO:0000256" key="1">
    <source>
        <dbReference type="SAM" id="MobiDB-lite"/>
    </source>
</evidence>
<dbReference type="VEuPathDB" id="VectorBase:ASIC005282"/>
<name>A0A084VJ61_ANOSI</name>
<keyword evidence="3" id="KW-0808">Transferase</keyword>
<keyword evidence="3" id="KW-0489">Methyltransferase</keyword>
<keyword evidence="2" id="KW-0472">Membrane</keyword>
<reference evidence="3 5" key="1">
    <citation type="journal article" date="2014" name="BMC Genomics">
        <title>Genome sequence of Anopheles sinensis provides insight into genetics basis of mosquito competence for malaria parasites.</title>
        <authorList>
            <person name="Zhou D."/>
            <person name="Zhang D."/>
            <person name="Ding G."/>
            <person name="Shi L."/>
            <person name="Hou Q."/>
            <person name="Ye Y."/>
            <person name="Xu Y."/>
            <person name="Zhou H."/>
            <person name="Xiong C."/>
            <person name="Li S."/>
            <person name="Yu J."/>
            <person name="Hong S."/>
            <person name="Yu X."/>
            <person name="Zou P."/>
            <person name="Chen C."/>
            <person name="Chang X."/>
            <person name="Wang W."/>
            <person name="Lv Y."/>
            <person name="Sun Y."/>
            <person name="Ma L."/>
            <person name="Shen B."/>
            <person name="Zhu C."/>
        </authorList>
    </citation>
    <scope>NUCLEOTIDE SEQUENCE [LARGE SCALE GENOMIC DNA]</scope>
</reference>
<organism evidence="3">
    <name type="scientific">Anopheles sinensis</name>
    <name type="common">Mosquito</name>
    <dbReference type="NCBI Taxonomy" id="74873"/>
    <lineage>
        <taxon>Eukaryota</taxon>
        <taxon>Metazoa</taxon>
        <taxon>Ecdysozoa</taxon>
        <taxon>Arthropoda</taxon>
        <taxon>Hexapoda</taxon>
        <taxon>Insecta</taxon>
        <taxon>Pterygota</taxon>
        <taxon>Neoptera</taxon>
        <taxon>Endopterygota</taxon>
        <taxon>Diptera</taxon>
        <taxon>Nematocera</taxon>
        <taxon>Culicoidea</taxon>
        <taxon>Culicidae</taxon>
        <taxon>Anophelinae</taxon>
        <taxon>Anopheles</taxon>
    </lineage>
</organism>
<dbReference type="GO" id="GO:0032259">
    <property type="term" value="P:methylation"/>
    <property type="evidence" value="ECO:0007669"/>
    <property type="project" value="UniProtKB-KW"/>
</dbReference>
<evidence type="ECO:0000313" key="4">
    <source>
        <dbReference type="EnsemblMetazoa" id="ASIC005282-PA"/>
    </source>
</evidence>
<feature type="region of interest" description="Disordered" evidence="1">
    <location>
        <begin position="72"/>
        <end position="96"/>
    </location>
</feature>
<keyword evidence="5" id="KW-1185">Reference proteome</keyword>
<reference evidence="4" key="2">
    <citation type="submission" date="2020-05" db="UniProtKB">
        <authorList>
            <consortium name="EnsemblMetazoa"/>
        </authorList>
    </citation>
    <scope>IDENTIFICATION</scope>
</reference>